<dbReference type="CDD" id="cd17268">
    <property type="entry name" value="RMtype1_S_Ara36733I_TRD1-CR1_like"/>
    <property type="match status" value="1"/>
</dbReference>
<evidence type="ECO:0000256" key="1">
    <source>
        <dbReference type="ARBA" id="ARBA00010923"/>
    </source>
</evidence>
<dbReference type="InterPro" id="IPR052021">
    <property type="entry name" value="Type-I_RS_S_subunit"/>
</dbReference>
<dbReference type="EMBL" id="VORY01000002">
    <property type="protein sequence ID" value="TXD95196.1"/>
    <property type="molecule type" value="Genomic_DNA"/>
</dbReference>
<organism evidence="5 6">
    <name type="scientific">Gillisia hiemivivida</name>
    <dbReference type="NCBI Taxonomy" id="291190"/>
    <lineage>
        <taxon>Bacteria</taxon>
        <taxon>Pseudomonadati</taxon>
        <taxon>Bacteroidota</taxon>
        <taxon>Flavobacteriia</taxon>
        <taxon>Flavobacteriales</taxon>
        <taxon>Flavobacteriaceae</taxon>
        <taxon>Gillisia</taxon>
    </lineage>
</organism>
<keyword evidence="5" id="KW-0540">Nuclease</keyword>
<evidence type="ECO:0000313" key="6">
    <source>
        <dbReference type="Proteomes" id="UP000321367"/>
    </source>
</evidence>
<feature type="domain" description="Type I restriction modification DNA specificity" evidence="4">
    <location>
        <begin position="14"/>
        <end position="194"/>
    </location>
</feature>
<keyword evidence="6" id="KW-1185">Reference proteome</keyword>
<dbReference type="InterPro" id="IPR044946">
    <property type="entry name" value="Restrct_endonuc_typeI_TRD_sf"/>
</dbReference>
<keyword evidence="3" id="KW-0238">DNA-binding</keyword>
<evidence type="ECO:0000259" key="4">
    <source>
        <dbReference type="Pfam" id="PF01420"/>
    </source>
</evidence>
<dbReference type="GO" id="GO:0003677">
    <property type="term" value="F:DNA binding"/>
    <property type="evidence" value="ECO:0007669"/>
    <property type="project" value="UniProtKB-KW"/>
</dbReference>
<dbReference type="Gene3D" id="1.10.287.1120">
    <property type="entry name" value="Bipartite methylase S protein"/>
    <property type="match status" value="1"/>
</dbReference>
<proteinExistence type="inferred from homology"/>
<dbReference type="InterPro" id="IPR000055">
    <property type="entry name" value="Restrct_endonuc_typeI_TRD"/>
</dbReference>
<comment type="similarity">
    <text evidence="1">Belongs to the type-I restriction system S methylase family.</text>
</comment>
<dbReference type="GO" id="GO:0004519">
    <property type="term" value="F:endonuclease activity"/>
    <property type="evidence" value="ECO:0007669"/>
    <property type="project" value="UniProtKB-KW"/>
</dbReference>
<keyword evidence="2" id="KW-0680">Restriction system</keyword>
<dbReference type="GO" id="GO:0009307">
    <property type="term" value="P:DNA restriction-modification system"/>
    <property type="evidence" value="ECO:0007669"/>
    <property type="project" value="UniProtKB-KW"/>
</dbReference>
<name>A0A5C6ZYJ1_9FLAO</name>
<keyword evidence="5" id="KW-0255">Endonuclease</keyword>
<accession>A0A5C6ZYJ1</accession>
<sequence>MEQELKKTKVGLIPHDWEFVKLGDIGTFLKGKGILKNEVLNDGIPAIRYGEIYTTHDENIKEFKTFISEETAKSSSILKQDDLLFAGSGETLEDIGKCVAFPYSFEAYAGGDIIIMRNHKQNTVFMGYLLNQELFKRQTHKLGQGHSVVHIYANSLKGARIPLPPISEQRKISIILSFWDQAIDKTQKLIDQLELRKKGLMQQLLSGKKRLNRFDDEWKTKPLDYYIKYTPRPVDKPSENYLALGLRSHGKGVFHKPDIDPETVAMTTLYEVKKDDLLVNITFAWEQAIAIVDKKDEGGLVSHRFPTFIFKEGISSPMYFRYIIVQPRFKYLLGLISPGGAGRNRVMSKKDFPKLEVKIPEYKEQLAIAEILINADEEIQKNKQGLKFLRLQKKGLMQQLLTGKKRVNI</sequence>
<reference evidence="5 6" key="1">
    <citation type="submission" date="2019-08" db="EMBL/GenBank/DDBJ databases">
        <title>Genome sequence of Gillisia hiemivivida IC154 (type strain).</title>
        <authorList>
            <person name="Bowman J.P."/>
        </authorList>
    </citation>
    <scope>NUCLEOTIDE SEQUENCE [LARGE SCALE GENOMIC DNA]</scope>
    <source>
        <strain evidence="5 6">IC154</strain>
    </source>
</reference>
<dbReference type="RefSeq" id="WP_146929541.1">
    <property type="nucleotide sequence ID" value="NZ_CBCSHZ010000001.1"/>
</dbReference>
<dbReference type="PANTHER" id="PTHR30408">
    <property type="entry name" value="TYPE-1 RESTRICTION ENZYME ECOKI SPECIFICITY PROTEIN"/>
    <property type="match status" value="1"/>
</dbReference>
<dbReference type="Proteomes" id="UP000321367">
    <property type="component" value="Unassembled WGS sequence"/>
</dbReference>
<dbReference type="OrthoDB" id="667970at2"/>
<dbReference type="Pfam" id="PF01420">
    <property type="entry name" value="Methylase_S"/>
    <property type="match status" value="1"/>
</dbReference>
<dbReference type="SUPFAM" id="SSF116734">
    <property type="entry name" value="DNA methylase specificity domain"/>
    <property type="match status" value="2"/>
</dbReference>
<comment type="caution">
    <text evidence="5">The sequence shown here is derived from an EMBL/GenBank/DDBJ whole genome shotgun (WGS) entry which is preliminary data.</text>
</comment>
<dbReference type="Gene3D" id="3.90.220.20">
    <property type="entry name" value="DNA methylase specificity domains"/>
    <property type="match status" value="2"/>
</dbReference>
<dbReference type="PANTHER" id="PTHR30408:SF12">
    <property type="entry name" value="TYPE I RESTRICTION ENZYME MJAVIII SPECIFICITY SUBUNIT"/>
    <property type="match status" value="1"/>
</dbReference>
<keyword evidence="5" id="KW-0378">Hydrolase</keyword>
<evidence type="ECO:0000256" key="2">
    <source>
        <dbReference type="ARBA" id="ARBA00022747"/>
    </source>
</evidence>
<evidence type="ECO:0000313" key="5">
    <source>
        <dbReference type="EMBL" id="TXD95196.1"/>
    </source>
</evidence>
<evidence type="ECO:0000256" key="3">
    <source>
        <dbReference type="ARBA" id="ARBA00023125"/>
    </source>
</evidence>
<protein>
    <submittedName>
        <fullName evidence="5">Restriction endonuclease subunit S</fullName>
    </submittedName>
</protein>
<dbReference type="AlphaFoldDB" id="A0A5C6ZYJ1"/>
<gene>
    <name evidence="5" type="ORF">ES724_03320</name>
</gene>